<gene>
    <name evidence="1" type="ORF">H4R34_006226</name>
</gene>
<sequence length="53" mass="6220">MVLCNDLTRLQLRDPESPVQRQSILQLFESKTSVNICAPMVRYSKLPFRELVR</sequence>
<evidence type="ECO:0000313" key="2">
    <source>
        <dbReference type="Proteomes" id="UP001151582"/>
    </source>
</evidence>
<dbReference type="OrthoDB" id="9977870at2759"/>
<accession>A0A9W8ATK7</accession>
<dbReference type="AlphaFoldDB" id="A0A9W8ATK7"/>
<protein>
    <submittedName>
        <fullName evidence="1">Uncharacterized protein</fullName>
    </submittedName>
</protein>
<keyword evidence="2" id="KW-1185">Reference proteome</keyword>
<comment type="caution">
    <text evidence="1">The sequence shown here is derived from an EMBL/GenBank/DDBJ whole genome shotgun (WGS) entry which is preliminary data.</text>
</comment>
<organism evidence="1 2">
    <name type="scientific">Dimargaris verticillata</name>
    <dbReference type="NCBI Taxonomy" id="2761393"/>
    <lineage>
        <taxon>Eukaryota</taxon>
        <taxon>Fungi</taxon>
        <taxon>Fungi incertae sedis</taxon>
        <taxon>Zoopagomycota</taxon>
        <taxon>Kickxellomycotina</taxon>
        <taxon>Dimargaritomycetes</taxon>
        <taxon>Dimargaritales</taxon>
        <taxon>Dimargaritaceae</taxon>
        <taxon>Dimargaris</taxon>
    </lineage>
</organism>
<reference evidence="1" key="1">
    <citation type="submission" date="2022-07" db="EMBL/GenBank/DDBJ databases">
        <title>Phylogenomic reconstructions and comparative analyses of Kickxellomycotina fungi.</title>
        <authorList>
            <person name="Reynolds N.K."/>
            <person name="Stajich J.E."/>
            <person name="Barry K."/>
            <person name="Grigoriev I.V."/>
            <person name="Crous P."/>
            <person name="Smith M.E."/>
        </authorList>
    </citation>
    <scope>NUCLEOTIDE SEQUENCE</scope>
    <source>
        <strain evidence="1">RSA 567</strain>
    </source>
</reference>
<proteinExistence type="predicted"/>
<name>A0A9W8ATK7_9FUNG</name>
<dbReference type="Proteomes" id="UP001151582">
    <property type="component" value="Unassembled WGS sequence"/>
</dbReference>
<evidence type="ECO:0000313" key="1">
    <source>
        <dbReference type="EMBL" id="KAJ1968833.1"/>
    </source>
</evidence>
<feature type="non-terminal residue" evidence="1">
    <location>
        <position position="53"/>
    </location>
</feature>
<dbReference type="EMBL" id="JANBQB010002043">
    <property type="protein sequence ID" value="KAJ1968833.1"/>
    <property type="molecule type" value="Genomic_DNA"/>
</dbReference>